<feature type="non-terminal residue" evidence="1">
    <location>
        <position position="1"/>
    </location>
</feature>
<keyword evidence="2" id="KW-1185">Reference proteome</keyword>
<dbReference type="EMBL" id="JARKIB010000237">
    <property type="protein sequence ID" value="KAJ7720691.1"/>
    <property type="molecule type" value="Genomic_DNA"/>
</dbReference>
<accession>A0AAD7HH81</accession>
<dbReference type="Proteomes" id="UP001215598">
    <property type="component" value="Unassembled WGS sequence"/>
</dbReference>
<feature type="non-terminal residue" evidence="1">
    <location>
        <position position="73"/>
    </location>
</feature>
<gene>
    <name evidence="1" type="ORF">B0H16DRAFT_1229670</name>
</gene>
<evidence type="ECO:0000313" key="2">
    <source>
        <dbReference type="Proteomes" id="UP001215598"/>
    </source>
</evidence>
<evidence type="ECO:0000313" key="1">
    <source>
        <dbReference type="EMBL" id="KAJ7720691.1"/>
    </source>
</evidence>
<dbReference type="AlphaFoldDB" id="A0AAD7HH81"/>
<reference evidence="1" key="1">
    <citation type="submission" date="2023-03" db="EMBL/GenBank/DDBJ databases">
        <title>Massive genome expansion in bonnet fungi (Mycena s.s.) driven by repeated elements and novel gene families across ecological guilds.</title>
        <authorList>
            <consortium name="Lawrence Berkeley National Laboratory"/>
            <person name="Harder C.B."/>
            <person name="Miyauchi S."/>
            <person name="Viragh M."/>
            <person name="Kuo A."/>
            <person name="Thoen E."/>
            <person name="Andreopoulos B."/>
            <person name="Lu D."/>
            <person name="Skrede I."/>
            <person name="Drula E."/>
            <person name="Henrissat B."/>
            <person name="Morin E."/>
            <person name="Kohler A."/>
            <person name="Barry K."/>
            <person name="LaButti K."/>
            <person name="Morin E."/>
            <person name="Salamov A."/>
            <person name="Lipzen A."/>
            <person name="Mereny Z."/>
            <person name="Hegedus B."/>
            <person name="Baldrian P."/>
            <person name="Stursova M."/>
            <person name="Weitz H."/>
            <person name="Taylor A."/>
            <person name="Grigoriev I.V."/>
            <person name="Nagy L.G."/>
            <person name="Martin F."/>
            <person name="Kauserud H."/>
        </authorList>
    </citation>
    <scope>NUCLEOTIDE SEQUENCE</scope>
    <source>
        <strain evidence="1">CBHHK182m</strain>
    </source>
</reference>
<proteinExistence type="predicted"/>
<organism evidence="1 2">
    <name type="scientific">Mycena metata</name>
    <dbReference type="NCBI Taxonomy" id="1033252"/>
    <lineage>
        <taxon>Eukaryota</taxon>
        <taxon>Fungi</taxon>
        <taxon>Dikarya</taxon>
        <taxon>Basidiomycota</taxon>
        <taxon>Agaricomycotina</taxon>
        <taxon>Agaricomycetes</taxon>
        <taxon>Agaricomycetidae</taxon>
        <taxon>Agaricales</taxon>
        <taxon>Marasmiineae</taxon>
        <taxon>Mycenaceae</taxon>
        <taxon>Mycena</taxon>
    </lineage>
</organism>
<sequence length="73" mass="8411">ITAHKSQGKTLPACVVDLRLCQGSESPYVMISRVTSLEGLVILMPFSKDRISCRQNEDLRLEFRRLRYLELQT</sequence>
<name>A0AAD7HH81_9AGAR</name>
<protein>
    <submittedName>
        <fullName evidence="1">Uncharacterized protein</fullName>
    </submittedName>
</protein>
<comment type="caution">
    <text evidence="1">The sequence shown here is derived from an EMBL/GenBank/DDBJ whole genome shotgun (WGS) entry which is preliminary data.</text>
</comment>